<proteinExistence type="predicted"/>
<organism evidence="1">
    <name type="scientific">uncultured Caudovirales phage</name>
    <dbReference type="NCBI Taxonomy" id="2100421"/>
    <lineage>
        <taxon>Viruses</taxon>
        <taxon>Duplodnaviria</taxon>
        <taxon>Heunggongvirae</taxon>
        <taxon>Uroviricota</taxon>
        <taxon>Caudoviricetes</taxon>
        <taxon>Peduoviridae</taxon>
        <taxon>Maltschvirus</taxon>
        <taxon>Maltschvirus maltsch</taxon>
    </lineage>
</organism>
<name>A0A6J5MZ34_9CAUD</name>
<sequence length="191" mass="20859">MSVVCGAIASNILISCETPMQGGTRDRAVIFNFDDISSLVFDATNTSTVEDIVLAVGKFAYQIDGKNNSIAPKASMVKVGFNNMFDHSVMMKGFDLSPEIKEQLNSMKDGRFVIITENYYKGVAGNSAFEIYGLTTGLEMSVLERDPNNADTQGAFDFTFTTINNKEPRLPNSLFVTDYATSKAVVDSILD</sequence>
<protein>
    <submittedName>
        <fullName evidence="1">Uncharacterized protein</fullName>
    </submittedName>
</protein>
<gene>
    <name evidence="1" type="ORF">UFOVP600_54</name>
</gene>
<evidence type="ECO:0000313" key="1">
    <source>
        <dbReference type="EMBL" id="CAB4152144.1"/>
    </source>
</evidence>
<dbReference type="EMBL" id="LR796560">
    <property type="protein sequence ID" value="CAB4152144.1"/>
    <property type="molecule type" value="Genomic_DNA"/>
</dbReference>
<reference evidence="1" key="1">
    <citation type="submission" date="2020-04" db="EMBL/GenBank/DDBJ databases">
        <authorList>
            <person name="Chiriac C."/>
            <person name="Salcher M."/>
            <person name="Ghai R."/>
            <person name="Kavagutti S V."/>
        </authorList>
    </citation>
    <scope>NUCLEOTIDE SEQUENCE</scope>
</reference>
<accession>A0A6J5MZ34</accession>